<evidence type="ECO:0000259" key="3">
    <source>
        <dbReference type="PROSITE" id="PS51166"/>
    </source>
</evidence>
<feature type="compositionally biased region" description="Low complexity" evidence="2">
    <location>
        <begin position="771"/>
        <end position="804"/>
    </location>
</feature>
<dbReference type="SMART" id="SM01065">
    <property type="entry name" value="CBM_2"/>
    <property type="match status" value="1"/>
</dbReference>
<evidence type="ECO:0000313" key="5">
    <source>
        <dbReference type="Proteomes" id="UP000256970"/>
    </source>
</evidence>
<dbReference type="PANTHER" id="PTHR37231">
    <property type="entry name" value="EXPRESSED PROTEIN"/>
    <property type="match status" value="1"/>
</dbReference>
<dbReference type="Pfam" id="PF00686">
    <property type="entry name" value="CBM_20"/>
    <property type="match status" value="1"/>
</dbReference>
<keyword evidence="1" id="KW-0175">Coiled coil</keyword>
<feature type="region of interest" description="Disordered" evidence="2">
    <location>
        <begin position="762"/>
        <end position="811"/>
    </location>
</feature>
<protein>
    <recommendedName>
        <fullName evidence="3">CBM20 domain-containing protein</fullName>
    </recommendedName>
</protein>
<feature type="region of interest" description="Disordered" evidence="2">
    <location>
        <begin position="284"/>
        <end position="319"/>
    </location>
</feature>
<dbReference type="PANTHER" id="PTHR37231:SF2">
    <property type="entry name" value="EXPRESSED PROTEIN"/>
    <property type="match status" value="1"/>
</dbReference>
<feature type="domain" description="CBM20" evidence="3">
    <location>
        <begin position="83"/>
        <end position="219"/>
    </location>
</feature>
<evidence type="ECO:0000313" key="4">
    <source>
        <dbReference type="EMBL" id="SZX66835.1"/>
    </source>
</evidence>
<dbReference type="STRING" id="3088.A0A383VMT9"/>
<dbReference type="GO" id="GO:2001070">
    <property type="term" value="F:starch binding"/>
    <property type="evidence" value="ECO:0007669"/>
    <property type="project" value="InterPro"/>
</dbReference>
<feature type="region of interest" description="Disordered" evidence="2">
    <location>
        <begin position="48"/>
        <end position="67"/>
    </location>
</feature>
<feature type="region of interest" description="Disordered" evidence="2">
    <location>
        <begin position="1"/>
        <end position="28"/>
    </location>
</feature>
<organism evidence="4 5">
    <name type="scientific">Tetradesmus obliquus</name>
    <name type="common">Green alga</name>
    <name type="synonym">Acutodesmus obliquus</name>
    <dbReference type="NCBI Taxonomy" id="3088"/>
    <lineage>
        <taxon>Eukaryota</taxon>
        <taxon>Viridiplantae</taxon>
        <taxon>Chlorophyta</taxon>
        <taxon>core chlorophytes</taxon>
        <taxon>Chlorophyceae</taxon>
        <taxon>CS clade</taxon>
        <taxon>Sphaeropleales</taxon>
        <taxon>Scenedesmaceae</taxon>
        <taxon>Tetradesmus</taxon>
    </lineage>
</organism>
<feature type="compositionally biased region" description="Low complexity" evidence="2">
    <location>
        <begin position="52"/>
        <end position="67"/>
    </location>
</feature>
<feature type="coiled-coil region" evidence="1">
    <location>
        <begin position="1337"/>
        <end position="1364"/>
    </location>
</feature>
<dbReference type="EMBL" id="FNXT01000755">
    <property type="protein sequence ID" value="SZX66835.1"/>
    <property type="molecule type" value="Genomic_DNA"/>
</dbReference>
<accession>A0A383VMT9</accession>
<keyword evidence="5" id="KW-1185">Reference proteome</keyword>
<name>A0A383VMT9_TETOB</name>
<dbReference type="SUPFAM" id="SSF49452">
    <property type="entry name" value="Starch-binding domain-like"/>
    <property type="match status" value="1"/>
</dbReference>
<dbReference type="PROSITE" id="PS51166">
    <property type="entry name" value="CBM20"/>
    <property type="match status" value="1"/>
</dbReference>
<reference evidence="4 5" key="1">
    <citation type="submission" date="2016-10" db="EMBL/GenBank/DDBJ databases">
        <authorList>
            <person name="Cai Z."/>
        </authorList>
    </citation>
    <scope>NUCLEOTIDE SEQUENCE [LARGE SCALE GENOMIC DNA]</scope>
</reference>
<evidence type="ECO:0000256" key="1">
    <source>
        <dbReference type="SAM" id="Coils"/>
    </source>
</evidence>
<feature type="compositionally biased region" description="Low complexity" evidence="2">
    <location>
        <begin position="627"/>
        <end position="663"/>
    </location>
</feature>
<evidence type="ECO:0000256" key="2">
    <source>
        <dbReference type="SAM" id="MobiDB-lite"/>
    </source>
</evidence>
<feature type="compositionally biased region" description="Low complexity" evidence="2">
    <location>
        <begin position="296"/>
        <end position="309"/>
    </location>
</feature>
<sequence>MLVLGVGPLSRPLTQGGRHRLSKGLPHKGRALQRRRYVAVRAIAQSETAERPAPAAPSLSSAADDAAGNPELLASSRAEMLESLTGPIVKISVRYHTDFGDCMKVIGSSAELGAWDAAAAPLMVWGEGDIWSLVLPFSAGEHEFKVMHESGSTGSHRCLFHGVVEAVHGGVEVVQAAGEVVVQKSGGELLWEGGDNRKVVVPEDAPAGSMLVAECSFNFSEQMEEPELEPLSEEVVAALQQQAEATAAAELQAAASEGTRASKVSEAAAAIASAMMSMDVEAEVTGRRPSFSGEPTAASTPAAASPASSDSEDSQDDELLSAATGASGGLSKALAAAQDELLVEEDEASAAAESEMQQQLEAMAAQARASMDEGITTSFDELADDFVMPAAPAPPSAADSLRSKLSQDKPVAVGFIDFPASRQPAGKPAAADPASTNSVVAAFMKSVSKKAPAAPLPTAAELAAAAEPAAAAAELAAAAEPAAAAAAAAATEIPSPPEEAAADLEPAEESAVAAAAAALAAAAAALSETEEETDSAAELVLAAAVEVLEPAAAVLEVEEAEEVAAVAETLAPAAAAVEEEVEKVTAAAAAVEAADPAVLAVLAEAAAAAEKVLEDESRSAPATPDNSAPDSGSATPAAAAAAAALPSGWGPSAVNSSSSSSSSTAGSTAMGVRSSTPLSSRSRAAAAPVVAGSNPKPGSRSSSPGRNGSHVASAAAAASIDWVQDMHSNEKVAAAREAEEAAKQKAARLAAAKQAASAAAAESEGLDNMIRSSRSSSPTGSPSGSSSPKGMLQKQQAHAAAASQGLTMPAPPEVVPLAERAQQAFSRGSTAALSAAAAAAGLSPPAVASSAAAAKTSSNNSSSAAAGAAALAADSSMGSAAADSAAASPNWDSGMQLMSAIAGCAAVGTVLWSEFVLKDTGCGLPPGPYGLLGAAEGISYLTVLGFAGAGAAARGASGGKAGLPGALKVPEVLAYGALAAGLFVLASQLREYGYIPPPLPGGQCYPDAAVMPLPGTEGLSAQLAAQLAALQGILHQLQSSAADGIDQLALQEQLAALQQQADTFSAYVAQQTSTVDASLRAGLLQLQDSLASATDAVSSFADTQLQQLDIPGKLAFVLDVLKQQEQALVVELPKQFAELQQLAATSVGLLQETASQAANGLHLPELLASLDRSMGALHDVLEVRIQQLDVVLSQLHDSCSAAATQLAAAAFAAQQAGATDAAAQLNSLQQLLSGAIASVQEQVWAGYQQLALADHLSESLLHIRSAAAAAAAATTAEVDKLQLQQQLAQLESVAEQSLSALSANAMDKIEQLQLKQRLSEIEVQANAAAASLQAGLLQAYEQQLPALQQQLAALQDTVAGLAADAQRGAAQGGPQLDQLLTQLQQSMEATVKVVEEVAASGADSAGQQLQVAGSSLGQFSGSAVDFASGGLTGVQQSVEATVKAAASGVDVASQQMQAASSSIGQLSGSAADFASSSLSSAVKLAEPAANAATAALDVGPAELVGEPSYYKVYDNVIDLDNASDAIKEIWANRPQ</sequence>
<feature type="region of interest" description="Disordered" evidence="2">
    <location>
        <begin position="613"/>
        <end position="713"/>
    </location>
</feature>
<feature type="compositionally biased region" description="Low complexity" evidence="2">
    <location>
        <begin position="672"/>
        <end position="713"/>
    </location>
</feature>
<feature type="coiled-coil region" evidence="1">
    <location>
        <begin position="1273"/>
        <end position="1300"/>
    </location>
</feature>
<feature type="compositionally biased region" description="Basic residues" evidence="2">
    <location>
        <begin position="17"/>
        <end position="28"/>
    </location>
</feature>
<dbReference type="InterPro" id="IPR013784">
    <property type="entry name" value="Carb-bd-like_fold"/>
</dbReference>
<gene>
    <name evidence="4" type="ORF">BQ4739_LOCUS7273</name>
</gene>
<proteinExistence type="predicted"/>
<dbReference type="InterPro" id="IPR013783">
    <property type="entry name" value="Ig-like_fold"/>
</dbReference>
<feature type="compositionally biased region" description="Acidic residues" evidence="2">
    <location>
        <begin position="310"/>
        <end position="319"/>
    </location>
</feature>
<dbReference type="Proteomes" id="UP000256970">
    <property type="component" value="Unassembled WGS sequence"/>
</dbReference>
<dbReference type="Gene3D" id="2.60.40.10">
    <property type="entry name" value="Immunoglobulins"/>
    <property type="match status" value="1"/>
</dbReference>
<dbReference type="InterPro" id="IPR002044">
    <property type="entry name" value="CBM20"/>
</dbReference>